<comment type="caution">
    <text evidence="2">The sequence shown here is derived from an EMBL/GenBank/DDBJ whole genome shotgun (WGS) entry which is preliminary data.</text>
</comment>
<name>A0A211YRZ1_9CREN</name>
<evidence type="ECO:0000256" key="1">
    <source>
        <dbReference type="SAM" id="Phobius"/>
    </source>
</evidence>
<feature type="transmembrane region" description="Helical" evidence="1">
    <location>
        <begin position="96"/>
        <end position="118"/>
    </location>
</feature>
<evidence type="ECO:0000313" key="2">
    <source>
        <dbReference type="EMBL" id="OWJ55587.1"/>
    </source>
</evidence>
<dbReference type="EMBL" id="NCQP01000001">
    <property type="protein sequence ID" value="OWJ55587.1"/>
    <property type="molecule type" value="Genomic_DNA"/>
</dbReference>
<feature type="transmembrane region" description="Helical" evidence="1">
    <location>
        <begin position="58"/>
        <end position="84"/>
    </location>
</feature>
<keyword evidence="1" id="KW-0812">Transmembrane</keyword>
<organism evidence="2 3">
    <name type="scientific">Pyrodictium delaneyi</name>
    <dbReference type="NCBI Taxonomy" id="1273541"/>
    <lineage>
        <taxon>Archaea</taxon>
        <taxon>Thermoproteota</taxon>
        <taxon>Thermoprotei</taxon>
        <taxon>Desulfurococcales</taxon>
        <taxon>Pyrodictiaceae</taxon>
        <taxon>Pyrodictium</taxon>
    </lineage>
</organism>
<reference evidence="2 3" key="1">
    <citation type="submission" date="2017-05" db="EMBL/GenBank/DDBJ databases">
        <title>The draft genome of the hyperthermophilic archaeon 'Pyrodictium delaneyi strain Hulk', an iron and nitrate reducer, reveals the capacity for sulfate reduction.</title>
        <authorList>
            <person name="Demey L.M."/>
            <person name="Miller C."/>
            <person name="Manzella M."/>
            <person name="Reguera G."/>
            <person name="Kashefi K."/>
        </authorList>
    </citation>
    <scope>NUCLEOTIDE SEQUENCE [LARGE SCALE GENOMIC DNA]</scope>
    <source>
        <strain evidence="2 3">Hulk</strain>
    </source>
</reference>
<dbReference type="AlphaFoldDB" id="A0A211YRZ1"/>
<dbReference type="Proteomes" id="UP000196694">
    <property type="component" value="Unassembled WGS sequence"/>
</dbReference>
<accession>A0A211YRZ1</accession>
<sequence>MQRCIVMRHVFVYKLAHVAMIVALLMQMASVAYAQETSTVVTPPKLDVKPEAPPEVQSFAARLLGFLMFIAWVVFFGMLAYTGIQYMQGDKEAPQRLRLVLIGGAILAFSFTFAYYAFR</sequence>
<protein>
    <submittedName>
        <fullName evidence="2">Uncharacterized protein</fullName>
    </submittedName>
</protein>
<proteinExistence type="predicted"/>
<evidence type="ECO:0000313" key="3">
    <source>
        <dbReference type="Proteomes" id="UP000196694"/>
    </source>
</evidence>
<gene>
    <name evidence="2" type="ORF">Pdsh_02025</name>
</gene>
<keyword evidence="3" id="KW-1185">Reference proteome</keyword>
<keyword evidence="1" id="KW-1133">Transmembrane helix</keyword>
<keyword evidence="1" id="KW-0472">Membrane</keyword>